<dbReference type="Pfam" id="PF04405">
    <property type="entry name" value="ScdA_N"/>
    <property type="match status" value="1"/>
</dbReference>
<evidence type="ECO:0000259" key="5">
    <source>
        <dbReference type="Pfam" id="PF01814"/>
    </source>
</evidence>
<proteinExistence type="predicted"/>
<evidence type="ECO:0000313" key="6">
    <source>
        <dbReference type="EMBL" id="MBA5628376.1"/>
    </source>
</evidence>
<dbReference type="EMBL" id="JACDZE010000001">
    <property type="protein sequence ID" value="MBA5628376.1"/>
    <property type="molecule type" value="Genomic_DNA"/>
</dbReference>
<dbReference type="InterPro" id="IPR038062">
    <property type="entry name" value="ScdA-like_N_sf"/>
</dbReference>
<accession>A0A838ZLG9</accession>
<evidence type="ECO:0000256" key="3">
    <source>
        <dbReference type="ARBA" id="ARBA00022723"/>
    </source>
</evidence>
<keyword evidence="7" id="KW-1185">Reference proteome</keyword>
<evidence type="ECO:0000256" key="2">
    <source>
        <dbReference type="ARBA" id="ARBA00022490"/>
    </source>
</evidence>
<keyword evidence="3" id="KW-0479">Metal-binding</keyword>
<dbReference type="RefSeq" id="WP_182041978.1">
    <property type="nucleotide sequence ID" value="NZ_JACDZE010000001.1"/>
</dbReference>
<dbReference type="GO" id="GO:0005737">
    <property type="term" value="C:cytoplasm"/>
    <property type="evidence" value="ECO:0007669"/>
    <property type="project" value="UniProtKB-SubCell"/>
</dbReference>
<keyword evidence="4" id="KW-0408">Iron</keyword>
<dbReference type="Gene3D" id="1.20.120.520">
    <property type="entry name" value="nmb1532 protein domain like"/>
    <property type="match status" value="1"/>
</dbReference>
<dbReference type="InterPro" id="IPR012312">
    <property type="entry name" value="Hemerythrin-like"/>
</dbReference>
<dbReference type="Proteomes" id="UP000552241">
    <property type="component" value="Unassembled WGS sequence"/>
</dbReference>
<dbReference type="Pfam" id="PF01814">
    <property type="entry name" value="Hemerythrin"/>
    <property type="match status" value="1"/>
</dbReference>
<name>A0A838ZLG9_9FLAO</name>
<dbReference type="InterPro" id="IPR019903">
    <property type="entry name" value="RIC_family"/>
</dbReference>
<evidence type="ECO:0000256" key="4">
    <source>
        <dbReference type="ARBA" id="ARBA00023004"/>
    </source>
</evidence>
<comment type="caution">
    <text evidence="6">The sequence shown here is derived from an EMBL/GenBank/DDBJ whole genome shotgun (WGS) entry which is preliminary data.</text>
</comment>
<dbReference type="Gene3D" id="1.10.3910.10">
    <property type="entry name" value="SP0561-like"/>
    <property type="match status" value="1"/>
</dbReference>
<reference evidence="6 7" key="1">
    <citation type="submission" date="2020-07" db="EMBL/GenBank/DDBJ databases">
        <title>Moheibacter lacus sp. nov., a member of the family Flavobacteriaceae isolated from freshwater lake sediment.</title>
        <authorList>
            <person name="Liu Y."/>
        </authorList>
    </citation>
    <scope>NUCLEOTIDE SEQUENCE [LARGE SCALE GENOMIC DNA]</scope>
    <source>
        <strain evidence="6 7">BDHS18</strain>
    </source>
</reference>
<dbReference type="GO" id="GO:0046872">
    <property type="term" value="F:metal ion binding"/>
    <property type="evidence" value="ECO:0007669"/>
    <property type="project" value="UniProtKB-KW"/>
</dbReference>
<feature type="domain" description="Hemerythrin-like" evidence="5">
    <location>
        <begin position="84"/>
        <end position="232"/>
    </location>
</feature>
<protein>
    <submittedName>
        <fullName evidence="6">Iron-sulfur cluster repair di-iron protein</fullName>
    </submittedName>
</protein>
<keyword evidence="2" id="KW-0963">Cytoplasm</keyword>
<evidence type="ECO:0000313" key="7">
    <source>
        <dbReference type="Proteomes" id="UP000552241"/>
    </source>
</evidence>
<evidence type="ECO:0000256" key="1">
    <source>
        <dbReference type="ARBA" id="ARBA00004496"/>
    </source>
</evidence>
<dbReference type="PANTHER" id="PTHR36438:SF1">
    <property type="entry name" value="IRON-SULFUR CLUSTER REPAIR PROTEIN YTFE"/>
    <property type="match status" value="1"/>
</dbReference>
<dbReference type="PANTHER" id="PTHR36438">
    <property type="entry name" value="IRON-SULFUR CLUSTER REPAIR PROTEIN YTFE"/>
    <property type="match status" value="1"/>
</dbReference>
<gene>
    <name evidence="6" type="primary">ric</name>
    <name evidence="6" type="ORF">HU137_01175</name>
</gene>
<dbReference type="AlphaFoldDB" id="A0A838ZLG9"/>
<comment type="subcellular location">
    <subcellularLocation>
        <location evidence="1">Cytoplasm</location>
    </subcellularLocation>
</comment>
<dbReference type="NCBIfam" id="TIGR03652">
    <property type="entry name" value="FeS_repair_RIC"/>
    <property type="match status" value="1"/>
</dbReference>
<organism evidence="6 7">
    <name type="scientific">Moheibacter lacus</name>
    <dbReference type="NCBI Taxonomy" id="2745851"/>
    <lineage>
        <taxon>Bacteria</taxon>
        <taxon>Pseudomonadati</taxon>
        <taxon>Bacteroidota</taxon>
        <taxon>Flavobacteriia</taxon>
        <taxon>Flavobacteriales</taxon>
        <taxon>Weeksellaceae</taxon>
        <taxon>Moheibacter</taxon>
    </lineage>
</organism>
<sequence>MNAKETTIIGDLVAKDYRTSEIFKKYDIDFCCNGNRTIQDACESKNLDIKLILSELESKMETPNEASIDFKTWPLDLLADYIEKKHHRYVETKITEIKPYLEKIVKVHGGKHPELEQIQELFLHSAGELSMHMKKEELVLFPRIRKMVAAKQSQTELDPAHFGTVKNPIAMMMQEHDNEGENFRKISALSNRYTAPDDACNTYRVSFSLIKEFEEDLHQHIHLENNILFPKAIELEAEFA</sequence>